<keyword evidence="2" id="KW-1185">Reference proteome</keyword>
<dbReference type="EMBL" id="VTDN01000016">
    <property type="protein sequence ID" value="MEB5477817.1"/>
    <property type="molecule type" value="Genomic_DNA"/>
</dbReference>
<dbReference type="Proteomes" id="UP001339883">
    <property type="component" value="Unassembled WGS sequence"/>
</dbReference>
<evidence type="ECO:0000313" key="1">
    <source>
        <dbReference type="EMBL" id="MEB5477817.1"/>
    </source>
</evidence>
<name>A0ABU6DY54_9GAMM</name>
<protein>
    <recommendedName>
        <fullName evidence="3">Cthe-2314-like HEPN domain-containing protein</fullName>
    </recommendedName>
</protein>
<comment type="caution">
    <text evidence="1">The sequence shown here is derived from an EMBL/GenBank/DDBJ whole genome shotgun (WGS) entry which is preliminary data.</text>
</comment>
<dbReference type="RefSeq" id="WP_325776193.1">
    <property type="nucleotide sequence ID" value="NZ_VTDN01000016.1"/>
</dbReference>
<proteinExistence type="predicted"/>
<organism evidence="1 2">
    <name type="scientific">Acinetobacter pollinis</name>
    <dbReference type="NCBI Taxonomy" id="2605270"/>
    <lineage>
        <taxon>Bacteria</taxon>
        <taxon>Pseudomonadati</taxon>
        <taxon>Pseudomonadota</taxon>
        <taxon>Gammaproteobacteria</taxon>
        <taxon>Moraxellales</taxon>
        <taxon>Moraxellaceae</taxon>
        <taxon>Acinetobacter</taxon>
    </lineage>
</organism>
<evidence type="ECO:0008006" key="3">
    <source>
        <dbReference type="Google" id="ProtNLM"/>
    </source>
</evidence>
<evidence type="ECO:0000313" key="2">
    <source>
        <dbReference type="Proteomes" id="UP001339883"/>
    </source>
</evidence>
<sequence>MSSIKSPVLRKYEKKLIEVNDQLCYFLFSDAELELNITKLKKTENLFTTDIFCENKFSSRLHVKIDDIPLHRKKAFNTLVGIIHIASVEYLLNYIEEIESYHSLVYPNAFDSISNEKPEEQLLQKIQSWSKNIEMEIIKTIKYLRLRRNHVTHLSEDLNDALKSIIKNESNQLNKFWKNMPTQLYDFCFKNQECSTFTVNEIFALVNLVRVCMRKVDEVITFGIEYNKIAKYEFNLLKSEKLNLNNNSKNLRKFNTLLKNKYGVKFNIKEDEYLSFFNN</sequence>
<accession>A0ABU6DY54</accession>
<gene>
    <name evidence="1" type="ORF">I2F25_12320</name>
</gene>
<reference evidence="1 2" key="1">
    <citation type="submission" date="2019-08" db="EMBL/GenBank/DDBJ databases">
        <title>Five species of Acinetobacter isolated from floral nectar and animal pollinators.</title>
        <authorList>
            <person name="Hendry T.A."/>
        </authorList>
    </citation>
    <scope>NUCLEOTIDE SEQUENCE [LARGE SCALE GENOMIC DNA]</scope>
    <source>
        <strain evidence="1 2">MD18.27</strain>
    </source>
</reference>